<dbReference type="Pfam" id="PF02637">
    <property type="entry name" value="GatB_Yqey"/>
    <property type="match status" value="1"/>
</dbReference>
<evidence type="ECO:0000256" key="11">
    <source>
        <dbReference type="HAMAP-Rule" id="MF_00121"/>
    </source>
</evidence>
<evidence type="ECO:0000259" key="12">
    <source>
        <dbReference type="SMART" id="SM00845"/>
    </source>
</evidence>
<evidence type="ECO:0000256" key="4">
    <source>
        <dbReference type="ARBA" id="ARBA00022598"/>
    </source>
</evidence>
<dbReference type="InterPro" id="IPR014746">
    <property type="entry name" value="Gln_synth/guanido_kin_cat_dom"/>
</dbReference>
<sequence>MATIYQGKYEAVIGLEIHVQLDTASKLFCADSTKFGAEPNTHISPITLALPGTLPKINKKAIEYAVRLGLACQCEIMPYNFFARKNYFYPDLPKGWQTTQHTHPICMGGLVPIKTQTGIRQVQMHHIHLEEDAGKSIHDIYEGESCVDLNRAGTALVEIVSEPDMFSADEAWNYVQELRRLVRWIGVSDANMEEGSLRCDANISIRPAGDTRLGTRVEVKNLNSTRNIKKAIDFEIDRMIRLVEAGGMVQQQTRSFDAATGTTFAIRDKEQANDYRYFPEPDLPPIQLSQSFIEQIRASMPALPQQLAHKYQTSFGLSPYDAEQLVSDKDIAVYFEAATQKTNQYKAVANWINGPIRSIINEEHLSIDQVGITPETLADIIQLVDTGKLNFSVASTRLLPALRTPGADQKGQSALDIATRLNLIQTDNEDLLETWINEALESMPDKVQAYQKGKKGLIGLFVGEVKKRSKGKADPGRVMDLIKEKLG</sequence>
<feature type="domain" description="Asn/Gln amidotransferase" evidence="12">
    <location>
        <begin position="333"/>
        <end position="486"/>
    </location>
</feature>
<keyword evidence="7 11" id="KW-0648">Protein biosynthesis</keyword>
<dbReference type="InterPro" id="IPR018027">
    <property type="entry name" value="Asn/Gln_amidotransferase"/>
</dbReference>
<evidence type="ECO:0000256" key="3">
    <source>
        <dbReference type="ARBA" id="ARBA00016923"/>
    </source>
</evidence>
<dbReference type="Pfam" id="PF02934">
    <property type="entry name" value="GatB_N"/>
    <property type="match status" value="1"/>
</dbReference>
<proteinExistence type="inferred from homology"/>
<dbReference type="InterPro" id="IPR017959">
    <property type="entry name" value="Asn/Gln-tRNA_amidoTrfase_suB/E"/>
</dbReference>
<keyword evidence="13" id="KW-0808">Transferase</keyword>
<dbReference type="PROSITE" id="PS01234">
    <property type="entry name" value="GATB"/>
    <property type="match status" value="1"/>
</dbReference>
<dbReference type="InterPro" id="IPR017958">
    <property type="entry name" value="Gln-tRNA_amidoTrfase_suB_CS"/>
</dbReference>
<dbReference type="EMBL" id="FNQY01000011">
    <property type="protein sequence ID" value="SEA24410.1"/>
    <property type="molecule type" value="Genomic_DNA"/>
</dbReference>
<evidence type="ECO:0000313" key="14">
    <source>
        <dbReference type="Proteomes" id="UP000199041"/>
    </source>
</evidence>
<dbReference type="RefSeq" id="WP_091398151.1">
    <property type="nucleotide sequence ID" value="NZ_FNQY01000011.1"/>
</dbReference>
<dbReference type="GO" id="GO:0050566">
    <property type="term" value="F:asparaginyl-tRNA synthase (glutamine-hydrolyzing) activity"/>
    <property type="evidence" value="ECO:0007669"/>
    <property type="project" value="RHEA"/>
</dbReference>
<evidence type="ECO:0000256" key="5">
    <source>
        <dbReference type="ARBA" id="ARBA00022741"/>
    </source>
</evidence>
<evidence type="ECO:0000256" key="8">
    <source>
        <dbReference type="ARBA" id="ARBA00024799"/>
    </source>
</evidence>
<evidence type="ECO:0000256" key="7">
    <source>
        <dbReference type="ARBA" id="ARBA00022917"/>
    </source>
</evidence>
<dbReference type="NCBIfam" id="TIGR00133">
    <property type="entry name" value="gatB"/>
    <property type="match status" value="1"/>
</dbReference>
<comment type="catalytic activity">
    <reaction evidence="10 11">
        <text>L-glutamyl-tRNA(Gln) + L-glutamine + ATP + H2O = L-glutaminyl-tRNA(Gln) + L-glutamate + ADP + phosphate + H(+)</text>
        <dbReference type="Rhea" id="RHEA:17521"/>
        <dbReference type="Rhea" id="RHEA-COMP:9681"/>
        <dbReference type="Rhea" id="RHEA-COMP:9684"/>
        <dbReference type="ChEBI" id="CHEBI:15377"/>
        <dbReference type="ChEBI" id="CHEBI:15378"/>
        <dbReference type="ChEBI" id="CHEBI:29985"/>
        <dbReference type="ChEBI" id="CHEBI:30616"/>
        <dbReference type="ChEBI" id="CHEBI:43474"/>
        <dbReference type="ChEBI" id="CHEBI:58359"/>
        <dbReference type="ChEBI" id="CHEBI:78520"/>
        <dbReference type="ChEBI" id="CHEBI:78521"/>
        <dbReference type="ChEBI" id="CHEBI:456216"/>
    </reaction>
</comment>
<dbReference type="NCBIfam" id="NF004012">
    <property type="entry name" value="PRK05477.1-2"/>
    <property type="match status" value="1"/>
</dbReference>
<dbReference type="PANTHER" id="PTHR11659:SF0">
    <property type="entry name" value="GLUTAMYL-TRNA(GLN) AMIDOTRANSFERASE SUBUNIT B, MITOCHONDRIAL"/>
    <property type="match status" value="1"/>
</dbReference>
<dbReference type="GO" id="GO:0005524">
    <property type="term" value="F:ATP binding"/>
    <property type="evidence" value="ECO:0007669"/>
    <property type="project" value="UniProtKB-KW"/>
</dbReference>
<evidence type="ECO:0000256" key="6">
    <source>
        <dbReference type="ARBA" id="ARBA00022840"/>
    </source>
</evidence>
<keyword evidence="5 11" id="KW-0547">Nucleotide-binding</keyword>
<dbReference type="NCBIfam" id="NF004014">
    <property type="entry name" value="PRK05477.1-4"/>
    <property type="match status" value="1"/>
</dbReference>
<evidence type="ECO:0000256" key="2">
    <source>
        <dbReference type="ARBA" id="ARBA00011123"/>
    </source>
</evidence>
<keyword evidence="14" id="KW-1185">Reference proteome</keyword>
<keyword evidence="6 11" id="KW-0067">ATP-binding</keyword>
<comment type="subunit">
    <text evidence="2 11">Heterotrimer of A, B and C subunits.</text>
</comment>
<dbReference type="GO" id="GO:0050567">
    <property type="term" value="F:glutaminyl-tRNA synthase (glutamine-hydrolyzing) activity"/>
    <property type="evidence" value="ECO:0007669"/>
    <property type="project" value="UniProtKB-UniRule"/>
</dbReference>
<dbReference type="InterPro" id="IPR004413">
    <property type="entry name" value="GatB"/>
</dbReference>
<dbReference type="SUPFAM" id="SSF89095">
    <property type="entry name" value="GatB/YqeY motif"/>
    <property type="match status" value="1"/>
</dbReference>
<comment type="similarity">
    <text evidence="1 11">Belongs to the GatB/GatE family. GatB subfamily.</text>
</comment>
<evidence type="ECO:0000256" key="1">
    <source>
        <dbReference type="ARBA" id="ARBA00005306"/>
    </source>
</evidence>
<dbReference type="Proteomes" id="UP000199041">
    <property type="component" value="Unassembled WGS sequence"/>
</dbReference>
<comment type="catalytic activity">
    <reaction evidence="9 11">
        <text>L-aspartyl-tRNA(Asn) + L-glutamine + ATP + H2O = L-asparaginyl-tRNA(Asn) + L-glutamate + ADP + phosphate + 2 H(+)</text>
        <dbReference type="Rhea" id="RHEA:14513"/>
        <dbReference type="Rhea" id="RHEA-COMP:9674"/>
        <dbReference type="Rhea" id="RHEA-COMP:9677"/>
        <dbReference type="ChEBI" id="CHEBI:15377"/>
        <dbReference type="ChEBI" id="CHEBI:15378"/>
        <dbReference type="ChEBI" id="CHEBI:29985"/>
        <dbReference type="ChEBI" id="CHEBI:30616"/>
        <dbReference type="ChEBI" id="CHEBI:43474"/>
        <dbReference type="ChEBI" id="CHEBI:58359"/>
        <dbReference type="ChEBI" id="CHEBI:78515"/>
        <dbReference type="ChEBI" id="CHEBI:78516"/>
        <dbReference type="ChEBI" id="CHEBI:456216"/>
    </reaction>
</comment>
<dbReference type="OrthoDB" id="9804078at2"/>
<dbReference type="FunFam" id="1.10.10.410:FF:000001">
    <property type="entry name" value="Aspartyl/glutamyl-tRNA(Asn/Gln) amidotransferase subunit B"/>
    <property type="match status" value="1"/>
</dbReference>
<dbReference type="InterPro" id="IPR042114">
    <property type="entry name" value="GatB_C_1"/>
</dbReference>
<dbReference type="InterPro" id="IPR003789">
    <property type="entry name" value="Asn/Gln_tRNA_amidoTrase-B-like"/>
</dbReference>
<dbReference type="InterPro" id="IPR006075">
    <property type="entry name" value="Asn/Gln-tRNA_Trfase_suB/E_cat"/>
</dbReference>
<dbReference type="STRING" id="551991.SAMN05192529_11194"/>
<dbReference type="GO" id="GO:0070681">
    <property type="term" value="P:glutaminyl-tRNAGln biosynthesis via transamidation"/>
    <property type="evidence" value="ECO:0007669"/>
    <property type="project" value="TreeGrafter"/>
</dbReference>
<dbReference type="HAMAP" id="MF_00121">
    <property type="entry name" value="GatB"/>
    <property type="match status" value="1"/>
</dbReference>
<accession>A0A1H3ZL58</accession>
<dbReference type="Gene3D" id="1.10.150.380">
    <property type="entry name" value="GatB domain, N-terminal subdomain"/>
    <property type="match status" value="1"/>
</dbReference>
<keyword evidence="4 11" id="KW-0436">Ligase</keyword>
<name>A0A1H3ZL58_9BACT</name>
<evidence type="ECO:0000256" key="10">
    <source>
        <dbReference type="ARBA" id="ARBA00047913"/>
    </source>
</evidence>
<dbReference type="Gene3D" id="1.10.10.410">
    <property type="match status" value="1"/>
</dbReference>
<dbReference type="AlphaFoldDB" id="A0A1H3ZL58"/>
<evidence type="ECO:0000313" key="13">
    <source>
        <dbReference type="EMBL" id="SEA24410.1"/>
    </source>
</evidence>
<evidence type="ECO:0000256" key="9">
    <source>
        <dbReference type="ARBA" id="ARBA00047380"/>
    </source>
</evidence>
<dbReference type="GO" id="GO:0016740">
    <property type="term" value="F:transferase activity"/>
    <property type="evidence" value="ECO:0007669"/>
    <property type="project" value="UniProtKB-KW"/>
</dbReference>
<protein>
    <recommendedName>
        <fullName evidence="3 11">Aspartyl/glutamyl-tRNA(Asn/Gln) amidotransferase subunit B</fullName>
        <shortName evidence="11">Asp/Glu-ADT subunit B</shortName>
        <ecNumber evidence="11">6.3.5.-</ecNumber>
    </recommendedName>
</protein>
<organism evidence="13 14">
    <name type="scientific">Arachidicoccus rhizosphaerae</name>
    <dbReference type="NCBI Taxonomy" id="551991"/>
    <lineage>
        <taxon>Bacteria</taxon>
        <taxon>Pseudomonadati</taxon>
        <taxon>Bacteroidota</taxon>
        <taxon>Chitinophagia</taxon>
        <taxon>Chitinophagales</taxon>
        <taxon>Chitinophagaceae</taxon>
        <taxon>Arachidicoccus</taxon>
    </lineage>
</organism>
<dbReference type="InterPro" id="IPR023168">
    <property type="entry name" value="GatB_Yqey_C_2"/>
</dbReference>
<dbReference type="EC" id="6.3.5.-" evidence="11"/>
<reference evidence="13 14" key="1">
    <citation type="submission" date="2016-10" db="EMBL/GenBank/DDBJ databases">
        <authorList>
            <person name="de Groot N.N."/>
        </authorList>
    </citation>
    <scope>NUCLEOTIDE SEQUENCE [LARGE SCALE GENOMIC DNA]</scope>
    <source>
        <strain evidence="13 14">Vu-144</strain>
    </source>
</reference>
<dbReference type="PANTHER" id="PTHR11659">
    <property type="entry name" value="GLUTAMYL-TRNA GLN AMIDOTRANSFERASE SUBUNIT B MITOCHONDRIAL AND PROKARYOTIC PET112-RELATED"/>
    <property type="match status" value="1"/>
</dbReference>
<gene>
    <name evidence="11" type="primary">gatB</name>
    <name evidence="13" type="ORF">SAMN05192529_11194</name>
</gene>
<dbReference type="SMART" id="SM00845">
    <property type="entry name" value="GatB_Yqey"/>
    <property type="match status" value="1"/>
</dbReference>
<comment type="function">
    <text evidence="8 11">Allows the formation of correctly charged Asn-tRNA(Asn) or Gln-tRNA(Gln) through the transamidation of misacylated Asp-tRNA(Asn) or Glu-tRNA(Gln) in organisms which lack either or both of asparaginyl-tRNA or glutaminyl-tRNA synthetases. The reaction takes place in the presence of glutamine and ATP through an activated phospho-Asp-tRNA(Asn) or phospho-Glu-tRNA(Gln).</text>
</comment>
<dbReference type="GO" id="GO:0006412">
    <property type="term" value="P:translation"/>
    <property type="evidence" value="ECO:0007669"/>
    <property type="project" value="UniProtKB-UniRule"/>
</dbReference>
<dbReference type="SUPFAM" id="SSF55931">
    <property type="entry name" value="Glutamine synthetase/guanido kinase"/>
    <property type="match status" value="1"/>
</dbReference>